<reference evidence="2" key="1">
    <citation type="journal article" date="2020" name="Stud. Mycol.">
        <title>101 Dothideomycetes genomes: a test case for predicting lifestyles and emergence of pathogens.</title>
        <authorList>
            <person name="Haridas S."/>
            <person name="Albert R."/>
            <person name="Binder M."/>
            <person name="Bloem J."/>
            <person name="Labutti K."/>
            <person name="Salamov A."/>
            <person name="Andreopoulos B."/>
            <person name="Baker S."/>
            <person name="Barry K."/>
            <person name="Bills G."/>
            <person name="Bluhm B."/>
            <person name="Cannon C."/>
            <person name="Castanera R."/>
            <person name="Culley D."/>
            <person name="Daum C."/>
            <person name="Ezra D."/>
            <person name="Gonzalez J."/>
            <person name="Henrissat B."/>
            <person name="Kuo A."/>
            <person name="Liang C."/>
            <person name="Lipzen A."/>
            <person name="Lutzoni F."/>
            <person name="Magnuson J."/>
            <person name="Mondo S."/>
            <person name="Nolan M."/>
            <person name="Ohm R."/>
            <person name="Pangilinan J."/>
            <person name="Park H.-J."/>
            <person name="Ramirez L."/>
            <person name="Alfaro M."/>
            <person name="Sun H."/>
            <person name="Tritt A."/>
            <person name="Yoshinaga Y."/>
            <person name="Zwiers L.-H."/>
            <person name="Turgeon B."/>
            <person name="Goodwin S."/>
            <person name="Spatafora J."/>
            <person name="Crous P."/>
            <person name="Grigoriev I."/>
        </authorList>
    </citation>
    <scope>NUCLEOTIDE SEQUENCE</scope>
    <source>
        <strain evidence="2">CBS 269.34</strain>
    </source>
</reference>
<gene>
    <name evidence="2" type="ORF">BU16DRAFT_549601</name>
</gene>
<keyword evidence="3" id="KW-1185">Reference proteome</keyword>
<dbReference type="OrthoDB" id="2448307at2759"/>
<feature type="transmembrane region" description="Helical" evidence="1">
    <location>
        <begin position="188"/>
        <end position="207"/>
    </location>
</feature>
<feature type="transmembrane region" description="Helical" evidence="1">
    <location>
        <begin position="252"/>
        <end position="271"/>
    </location>
</feature>
<evidence type="ECO:0000256" key="1">
    <source>
        <dbReference type="SAM" id="Phobius"/>
    </source>
</evidence>
<dbReference type="EMBL" id="MU004188">
    <property type="protein sequence ID" value="KAF2495918.1"/>
    <property type="molecule type" value="Genomic_DNA"/>
</dbReference>
<dbReference type="GO" id="GO:0005794">
    <property type="term" value="C:Golgi apparatus"/>
    <property type="evidence" value="ECO:0007669"/>
    <property type="project" value="TreeGrafter"/>
</dbReference>
<feature type="transmembrane region" description="Helical" evidence="1">
    <location>
        <begin position="159"/>
        <end position="182"/>
    </location>
</feature>
<keyword evidence="1" id="KW-0812">Transmembrane</keyword>
<accession>A0A6A6QTT2</accession>
<protein>
    <submittedName>
        <fullName evidence="2">Uncharacterized protein</fullName>
    </submittedName>
</protein>
<feature type="transmembrane region" description="Helical" evidence="1">
    <location>
        <begin position="60"/>
        <end position="78"/>
    </location>
</feature>
<evidence type="ECO:0000313" key="2">
    <source>
        <dbReference type="EMBL" id="KAF2495918.1"/>
    </source>
</evidence>
<organism evidence="2 3">
    <name type="scientific">Lophium mytilinum</name>
    <dbReference type="NCBI Taxonomy" id="390894"/>
    <lineage>
        <taxon>Eukaryota</taxon>
        <taxon>Fungi</taxon>
        <taxon>Dikarya</taxon>
        <taxon>Ascomycota</taxon>
        <taxon>Pezizomycotina</taxon>
        <taxon>Dothideomycetes</taxon>
        <taxon>Pleosporomycetidae</taxon>
        <taxon>Mytilinidiales</taxon>
        <taxon>Mytilinidiaceae</taxon>
        <taxon>Lophium</taxon>
    </lineage>
</organism>
<keyword evidence="1" id="KW-0472">Membrane</keyword>
<evidence type="ECO:0000313" key="3">
    <source>
        <dbReference type="Proteomes" id="UP000799750"/>
    </source>
</evidence>
<name>A0A6A6QTT2_9PEZI</name>
<feature type="transmembrane region" description="Helical" evidence="1">
    <location>
        <begin position="214"/>
        <end position="232"/>
    </location>
</feature>
<dbReference type="PANTHER" id="PTHR34391:SF1">
    <property type="entry name" value="UPF0658 GOLGI APPARATUS MEMBRANE PROTEIN C1952.10C-RELATED"/>
    <property type="match status" value="1"/>
</dbReference>
<sequence length="326" mass="37489">MYRILLRKYWKYSTRCAAKAAVVIRRPNLRPVACDLSVFILGFSYQLIITWDAIRLENCFQLVATVIYNFGIVYFAVIQRNQLNAIFKNIEEIPGYPEGFSHKMDVMLDIIISVVSLATVLLGFFAYKLYHTYGWSIVKSIAADLRLRRRYLTFQIYLIMLKVDVFFFLAYNIQFLIIPPFLISSEGWVAVAAMPILIVIVMLPAFYTRRESRIGALWCALAVMAYFAYKLAKAYQTVTDDTRPNLGSLTTFGAMTMLLAFTTLIIGLLCADNFGKGLRPHLQRPPRTNSLRMTQTDRVFELSGSMIGKRSGKFARERECLDEWLF</sequence>
<dbReference type="InterPro" id="IPR040410">
    <property type="entry name" value="UPF0658_Golgi"/>
</dbReference>
<feature type="transmembrane region" description="Helical" evidence="1">
    <location>
        <begin position="106"/>
        <end position="126"/>
    </location>
</feature>
<dbReference type="Proteomes" id="UP000799750">
    <property type="component" value="Unassembled WGS sequence"/>
</dbReference>
<dbReference type="AlphaFoldDB" id="A0A6A6QTT2"/>
<keyword evidence="1" id="KW-1133">Transmembrane helix</keyword>
<dbReference type="PANTHER" id="PTHR34391">
    <property type="entry name" value="UPF0658 GOLGI APPARATUS MEMBRANE PROTEIN C1952.10C-RELATED"/>
    <property type="match status" value="1"/>
</dbReference>
<proteinExistence type="predicted"/>